<dbReference type="InterPro" id="IPR011010">
    <property type="entry name" value="DNA_brk_join_enz"/>
</dbReference>
<dbReference type="Pfam" id="PF14659">
    <property type="entry name" value="Phage_int_SAM_3"/>
    <property type="match status" value="1"/>
</dbReference>
<feature type="domain" description="Core-binding (CB)" evidence="7">
    <location>
        <begin position="95"/>
        <end position="175"/>
    </location>
</feature>
<dbReference type="Gene3D" id="1.10.443.10">
    <property type="entry name" value="Intergrase catalytic core"/>
    <property type="match status" value="1"/>
</dbReference>
<evidence type="ECO:0000256" key="2">
    <source>
        <dbReference type="ARBA" id="ARBA00022908"/>
    </source>
</evidence>
<evidence type="ECO:0000256" key="3">
    <source>
        <dbReference type="ARBA" id="ARBA00023125"/>
    </source>
</evidence>
<evidence type="ECO:0000256" key="4">
    <source>
        <dbReference type="ARBA" id="ARBA00023172"/>
    </source>
</evidence>
<reference evidence="8 9" key="1">
    <citation type="submission" date="2016-10" db="EMBL/GenBank/DDBJ databases">
        <authorList>
            <person name="Varghese N."/>
            <person name="Submissions S."/>
        </authorList>
    </citation>
    <scope>NUCLEOTIDE SEQUENCE [LARGE SCALE GENOMIC DNA]</scope>
    <source>
        <strain evidence="8 9">DSM 18839</strain>
    </source>
</reference>
<dbReference type="Pfam" id="PF00589">
    <property type="entry name" value="Phage_integrase"/>
    <property type="match status" value="1"/>
</dbReference>
<organism evidence="8 9">
    <name type="scientific">Thalassobaculum litoreum DSM 18839</name>
    <dbReference type="NCBI Taxonomy" id="1123362"/>
    <lineage>
        <taxon>Bacteria</taxon>
        <taxon>Pseudomonadati</taxon>
        <taxon>Pseudomonadota</taxon>
        <taxon>Alphaproteobacteria</taxon>
        <taxon>Rhodospirillales</taxon>
        <taxon>Thalassobaculaceae</taxon>
        <taxon>Thalassobaculum</taxon>
    </lineage>
</organism>
<dbReference type="Gene3D" id="1.10.150.130">
    <property type="match status" value="1"/>
</dbReference>
<keyword evidence="3 5" id="KW-0238">DNA-binding</keyword>
<dbReference type="InterPro" id="IPR025166">
    <property type="entry name" value="Integrase_DNA_bind_dom"/>
</dbReference>
<evidence type="ECO:0000259" key="6">
    <source>
        <dbReference type="PROSITE" id="PS51898"/>
    </source>
</evidence>
<feature type="domain" description="Tyr recombinase" evidence="6">
    <location>
        <begin position="197"/>
        <end position="371"/>
    </location>
</feature>
<dbReference type="InterPro" id="IPR038488">
    <property type="entry name" value="Integrase_DNA-bd_sf"/>
</dbReference>
<evidence type="ECO:0000313" key="9">
    <source>
        <dbReference type="Proteomes" id="UP000198615"/>
    </source>
</evidence>
<sequence>MPRLTKRTVDALAPRETDYIVFDGDVSGFGVRVLPSGKKSYMIQYRASGRQRRVTIGKHGAITVDQARTQARELFGEIARGEDPAEAIAVYRRAPDISALCDRFIDEYVMVRCKPTTIREYQRAVDLFIKPAFGSRKICDISRSDVAELHHKNRHRPYQANRTLGVISKMFNLAELWGLRPDGSNPTRHVPKYRERGRERYLSKLELAHLFATLDTLEAAGEESPAACNAFRLLATTGCRLTEIQTLKWSYVQPPHIFIPDSKTGPRRIPLTAEVSKILDGIERVPGNPYVIVGAAEGAHLTDLQKPWRRIRKKAGFDDARIHDLRHTYASHAMMAGVSRDELAKLLGHNDLQSTARYSHFSEAHILGAANTASAQIGAQMGLNWPAPAAASGDHTSSVVNLASFRKDR</sequence>
<dbReference type="OrthoDB" id="7298605at2"/>
<dbReference type="SUPFAM" id="SSF56349">
    <property type="entry name" value="DNA breaking-rejoining enzymes"/>
    <property type="match status" value="1"/>
</dbReference>
<dbReference type="Proteomes" id="UP000198615">
    <property type="component" value="Unassembled WGS sequence"/>
</dbReference>
<dbReference type="InterPro" id="IPR004107">
    <property type="entry name" value="Integrase_SAM-like_N"/>
</dbReference>
<dbReference type="GO" id="GO:0003677">
    <property type="term" value="F:DNA binding"/>
    <property type="evidence" value="ECO:0007669"/>
    <property type="project" value="UniProtKB-UniRule"/>
</dbReference>
<dbReference type="RefSeq" id="WP_093154559.1">
    <property type="nucleotide sequence ID" value="NZ_FNBW01000025.1"/>
</dbReference>
<dbReference type="InterPro" id="IPR002104">
    <property type="entry name" value="Integrase_catalytic"/>
</dbReference>
<dbReference type="CDD" id="cd00796">
    <property type="entry name" value="INT_Rci_Hp1_C"/>
    <property type="match status" value="1"/>
</dbReference>
<comment type="caution">
    <text evidence="8">The sequence shown here is derived from an EMBL/GenBank/DDBJ whole genome shotgun (WGS) entry which is preliminary data.</text>
</comment>
<evidence type="ECO:0000256" key="1">
    <source>
        <dbReference type="ARBA" id="ARBA00008857"/>
    </source>
</evidence>
<dbReference type="Gene3D" id="3.30.160.390">
    <property type="entry name" value="Integrase, DNA-binding domain"/>
    <property type="match status" value="1"/>
</dbReference>
<dbReference type="Pfam" id="PF13356">
    <property type="entry name" value="Arm-DNA-bind_3"/>
    <property type="match status" value="1"/>
</dbReference>
<evidence type="ECO:0000256" key="5">
    <source>
        <dbReference type="PROSITE-ProRule" id="PRU01248"/>
    </source>
</evidence>
<dbReference type="InterPro" id="IPR010998">
    <property type="entry name" value="Integrase_recombinase_N"/>
</dbReference>
<keyword evidence="4" id="KW-0233">DNA recombination</keyword>
<keyword evidence="2" id="KW-0229">DNA integration</keyword>
<name>A0A8G2BN35_9PROT</name>
<dbReference type="PANTHER" id="PTHR30629:SF2">
    <property type="entry name" value="PROPHAGE INTEGRASE INTS-RELATED"/>
    <property type="match status" value="1"/>
</dbReference>
<dbReference type="PANTHER" id="PTHR30629">
    <property type="entry name" value="PROPHAGE INTEGRASE"/>
    <property type="match status" value="1"/>
</dbReference>
<dbReference type="EMBL" id="FNBW01000025">
    <property type="protein sequence ID" value="SDG57619.1"/>
    <property type="molecule type" value="Genomic_DNA"/>
</dbReference>
<dbReference type="InterPro" id="IPR013762">
    <property type="entry name" value="Integrase-like_cat_sf"/>
</dbReference>
<evidence type="ECO:0000313" key="8">
    <source>
        <dbReference type="EMBL" id="SDG57619.1"/>
    </source>
</evidence>
<comment type="similarity">
    <text evidence="1">Belongs to the 'phage' integrase family.</text>
</comment>
<dbReference type="PROSITE" id="PS51898">
    <property type="entry name" value="TYR_RECOMBINASE"/>
    <property type="match status" value="1"/>
</dbReference>
<dbReference type="PROSITE" id="PS51900">
    <property type="entry name" value="CB"/>
    <property type="match status" value="1"/>
</dbReference>
<gene>
    <name evidence="8" type="ORF">SAMN05660686_04903</name>
</gene>
<keyword evidence="9" id="KW-1185">Reference proteome</keyword>
<protein>
    <submittedName>
        <fullName evidence="8">Site-specific recombinase XerD</fullName>
    </submittedName>
</protein>
<dbReference type="GO" id="GO:0006310">
    <property type="term" value="P:DNA recombination"/>
    <property type="evidence" value="ECO:0007669"/>
    <property type="project" value="UniProtKB-KW"/>
</dbReference>
<dbReference type="AlphaFoldDB" id="A0A8G2BN35"/>
<dbReference type="GO" id="GO:0015074">
    <property type="term" value="P:DNA integration"/>
    <property type="evidence" value="ECO:0007669"/>
    <property type="project" value="UniProtKB-KW"/>
</dbReference>
<evidence type="ECO:0000259" key="7">
    <source>
        <dbReference type="PROSITE" id="PS51900"/>
    </source>
</evidence>
<dbReference type="InterPro" id="IPR050808">
    <property type="entry name" value="Phage_Integrase"/>
</dbReference>
<proteinExistence type="inferred from homology"/>
<accession>A0A8G2BN35</accession>
<dbReference type="InterPro" id="IPR044068">
    <property type="entry name" value="CB"/>
</dbReference>